<feature type="chain" id="PRO_5003712996" description="Ammonium transporter" evidence="11">
    <location>
        <begin position="23"/>
        <end position="508"/>
    </location>
</feature>
<dbReference type="NCBIfam" id="TIGR00836">
    <property type="entry name" value="amt"/>
    <property type="match status" value="1"/>
</dbReference>
<proteinExistence type="inferred from homology"/>
<dbReference type="PATRIC" id="fig|1172194.4.peg.1568"/>
<feature type="transmembrane region" description="Helical" evidence="10">
    <location>
        <begin position="454"/>
        <end position="479"/>
    </location>
</feature>
<keyword evidence="11" id="KW-0732">Signal</keyword>
<feature type="transmembrane region" description="Helical" evidence="10">
    <location>
        <begin position="377"/>
        <end position="398"/>
    </location>
</feature>
<evidence type="ECO:0000256" key="3">
    <source>
        <dbReference type="ARBA" id="ARBA00022448"/>
    </source>
</evidence>
<dbReference type="SUPFAM" id="SSF111352">
    <property type="entry name" value="Ammonium transporter"/>
    <property type="match status" value="1"/>
</dbReference>
<organism evidence="13 14">
    <name type="scientific">Hydrocarboniphaga effusa AP103</name>
    <dbReference type="NCBI Taxonomy" id="1172194"/>
    <lineage>
        <taxon>Bacteria</taxon>
        <taxon>Pseudomonadati</taxon>
        <taxon>Pseudomonadota</taxon>
        <taxon>Gammaproteobacteria</taxon>
        <taxon>Nevskiales</taxon>
        <taxon>Nevskiaceae</taxon>
        <taxon>Hydrocarboniphaga</taxon>
    </lineage>
</organism>
<evidence type="ECO:0000259" key="12">
    <source>
        <dbReference type="Pfam" id="PF00909"/>
    </source>
</evidence>
<dbReference type="PROSITE" id="PS01219">
    <property type="entry name" value="AMMONIUM_TRANSP"/>
    <property type="match status" value="1"/>
</dbReference>
<comment type="caution">
    <text evidence="13">The sequence shown here is derived from an EMBL/GenBank/DDBJ whole genome shotgun (WGS) entry which is preliminary data.</text>
</comment>
<feature type="transmembrane region" description="Helical" evidence="10">
    <location>
        <begin position="410"/>
        <end position="429"/>
    </location>
</feature>
<dbReference type="EMBL" id="AKGD01000001">
    <property type="protein sequence ID" value="EIT71489.1"/>
    <property type="molecule type" value="Genomic_DNA"/>
</dbReference>
<comment type="similarity">
    <text evidence="2 10">Belongs to the ammonia transporter channel (TC 1.A.11.2) family.</text>
</comment>
<keyword evidence="5 10" id="KW-0812">Transmembrane</keyword>
<dbReference type="GO" id="GO:0005886">
    <property type="term" value="C:plasma membrane"/>
    <property type="evidence" value="ECO:0007669"/>
    <property type="project" value="UniProtKB-SubCell"/>
</dbReference>
<feature type="transmembrane region" description="Helical" evidence="10">
    <location>
        <begin position="321"/>
        <end position="342"/>
    </location>
</feature>
<accession>I7ZHW3</accession>
<feature type="transmembrane region" description="Helical" evidence="10">
    <location>
        <begin position="257"/>
        <end position="278"/>
    </location>
</feature>
<feature type="transmembrane region" description="Helical" evidence="10">
    <location>
        <begin position="204"/>
        <end position="227"/>
    </location>
</feature>
<evidence type="ECO:0000256" key="10">
    <source>
        <dbReference type="RuleBase" id="RU362002"/>
    </source>
</evidence>
<sequence>MPNRLLSLLALILCLASGLSFAQEPASSPSPAAAAEVPAAAATPAIETPAAPATAVTEPSAEEAAATAPTFNEGNIAWMLTSTAFVLLMSLPGLALFYGGMVRSKNMLSTMTQTFAIFCLIGVLWVVYGYSVAFSGTDAFVGTLDKMFLKGVVYDANNFFAATGTFSKGVVLPELLFAVFQMTFACITVALIAGAYAERMKFPAVLIFSVIWFTFSYLPMAHMVWWWPGPDAYTSLEKVDSLNETAGYLWKMGALDFAGGTVVHINAGVAGLVAAIILGKRRGYGKVQMAPHSLVMSMIGASLLWFGWFGFNAGSNLEANGYAVLAFANTAFATAAAGVSWFFAEWLFKGKPSLLGIISGAIAGLVGITPACGFVGVNGALVIGLLCGAVCFFAVAYIKKWLGYDDALDAFGVHAVGGIIGAVLTGVYVDPDKGGVGVYNNWVEMVAGYSSSQILIQIKAVLVAIVLSAVVTAVTLLLLKFTIGIRVSEEAESEGLDVAEHGEKAYNP</sequence>
<dbReference type="InterPro" id="IPR001905">
    <property type="entry name" value="Ammonium_transpt"/>
</dbReference>
<dbReference type="InterPro" id="IPR024041">
    <property type="entry name" value="NH4_transpt_AmtB-like_dom"/>
</dbReference>
<evidence type="ECO:0000256" key="4">
    <source>
        <dbReference type="ARBA" id="ARBA00022475"/>
    </source>
</evidence>
<keyword evidence="4" id="KW-1003">Cell membrane</keyword>
<keyword evidence="7 10" id="KW-0472">Membrane</keyword>
<dbReference type="Proteomes" id="UP000003704">
    <property type="component" value="Unassembled WGS sequence"/>
</dbReference>
<feature type="signal peptide" evidence="11">
    <location>
        <begin position="1"/>
        <end position="22"/>
    </location>
</feature>
<feature type="transmembrane region" description="Helical" evidence="10">
    <location>
        <begin position="110"/>
        <end position="128"/>
    </location>
</feature>
<evidence type="ECO:0000256" key="2">
    <source>
        <dbReference type="ARBA" id="ARBA00005887"/>
    </source>
</evidence>
<gene>
    <name evidence="13" type="ORF">WQQ_16260</name>
</gene>
<dbReference type="OrthoDB" id="9814202at2"/>
<dbReference type="PANTHER" id="PTHR43029">
    <property type="entry name" value="AMMONIUM TRANSPORTER MEP2"/>
    <property type="match status" value="1"/>
</dbReference>
<evidence type="ECO:0000256" key="7">
    <source>
        <dbReference type="ARBA" id="ARBA00023136"/>
    </source>
</evidence>
<protein>
    <recommendedName>
        <fullName evidence="9 10">Ammonium transporter</fullName>
    </recommendedName>
</protein>
<evidence type="ECO:0000256" key="6">
    <source>
        <dbReference type="ARBA" id="ARBA00022989"/>
    </source>
</evidence>
<evidence type="ECO:0000256" key="11">
    <source>
        <dbReference type="SAM" id="SignalP"/>
    </source>
</evidence>
<dbReference type="AlphaFoldDB" id="I7ZHW3"/>
<evidence type="ECO:0000256" key="5">
    <source>
        <dbReference type="ARBA" id="ARBA00022692"/>
    </source>
</evidence>
<dbReference type="InterPro" id="IPR018047">
    <property type="entry name" value="Ammonium_transpt_CS"/>
</dbReference>
<dbReference type="PANTHER" id="PTHR43029:SF10">
    <property type="entry name" value="AMMONIUM TRANSPORTER MEP2"/>
    <property type="match status" value="1"/>
</dbReference>
<dbReference type="FunFam" id="1.10.3430.10:FF:000007">
    <property type="entry name" value="Ammonium transporter"/>
    <property type="match status" value="1"/>
</dbReference>
<feature type="transmembrane region" description="Helical" evidence="10">
    <location>
        <begin position="354"/>
        <end position="371"/>
    </location>
</feature>
<keyword evidence="3 10" id="KW-0813">Transport</keyword>
<name>I7ZHW3_9GAMM</name>
<feature type="transmembrane region" description="Helical" evidence="10">
    <location>
        <begin position="290"/>
        <end position="309"/>
    </location>
</feature>
<keyword evidence="8 10" id="KW-0924">Ammonia transport</keyword>
<evidence type="ECO:0000256" key="9">
    <source>
        <dbReference type="ARBA" id="ARBA00050025"/>
    </source>
</evidence>
<keyword evidence="6 10" id="KW-1133">Transmembrane helix</keyword>
<evidence type="ECO:0000256" key="1">
    <source>
        <dbReference type="ARBA" id="ARBA00004651"/>
    </source>
</evidence>
<dbReference type="InterPro" id="IPR029020">
    <property type="entry name" value="Ammonium/urea_transptr"/>
</dbReference>
<comment type="subcellular location">
    <subcellularLocation>
        <location evidence="1 10">Cell membrane</location>
        <topology evidence="1 10">Multi-pass membrane protein</topology>
    </subcellularLocation>
</comment>
<evidence type="ECO:0000256" key="8">
    <source>
        <dbReference type="ARBA" id="ARBA00023177"/>
    </source>
</evidence>
<evidence type="ECO:0000313" key="13">
    <source>
        <dbReference type="EMBL" id="EIT71489.1"/>
    </source>
</evidence>
<feature type="domain" description="Ammonium transporter AmtB-like" evidence="12">
    <location>
        <begin position="77"/>
        <end position="506"/>
    </location>
</feature>
<feature type="transmembrane region" description="Helical" evidence="10">
    <location>
        <begin position="175"/>
        <end position="197"/>
    </location>
</feature>
<evidence type="ECO:0000313" key="14">
    <source>
        <dbReference type="Proteomes" id="UP000003704"/>
    </source>
</evidence>
<dbReference type="GO" id="GO:0008519">
    <property type="term" value="F:ammonium channel activity"/>
    <property type="evidence" value="ECO:0007669"/>
    <property type="project" value="InterPro"/>
</dbReference>
<keyword evidence="14" id="KW-1185">Reference proteome</keyword>
<dbReference type="STRING" id="1172194.WQQ_16260"/>
<feature type="transmembrane region" description="Helical" evidence="10">
    <location>
        <begin position="76"/>
        <end position="98"/>
    </location>
</feature>
<reference evidence="13 14" key="1">
    <citation type="journal article" date="2012" name="J. Bacteriol.">
        <title>Genome Sequence of n-Alkane-Degrading Hydrocarboniphaga effusa Strain AP103T (ATCC BAA-332T).</title>
        <authorList>
            <person name="Chang H.K."/>
            <person name="Zylstra G.J."/>
            <person name="Chae J.C."/>
        </authorList>
    </citation>
    <scope>NUCLEOTIDE SEQUENCE [LARGE SCALE GENOMIC DNA]</scope>
    <source>
        <strain evidence="13 14">AP103</strain>
    </source>
</reference>
<dbReference type="Gene3D" id="1.10.3430.10">
    <property type="entry name" value="Ammonium transporter AmtB like domains"/>
    <property type="match status" value="1"/>
</dbReference>
<dbReference type="Pfam" id="PF00909">
    <property type="entry name" value="Ammonium_transp"/>
    <property type="match status" value="1"/>
</dbReference>
<dbReference type="RefSeq" id="WP_007184575.1">
    <property type="nucleotide sequence ID" value="NZ_AKGD01000001.1"/>
</dbReference>